<feature type="transmembrane region" description="Helical" evidence="7">
    <location>
        <begin position="169"/>
        <end position="191"/>
    </location>
</feature>
<dbReference type="GO" id="GO:0005886">
    <property type="term" value="C:plasma membrane"/>
    <property type="evidence" value="ECO:0007669"/>
    <property type="project" value="UniProtKB-SubCell"/>
</dbReference>
<dbReference type="Proteomes" id="UP000560081">
    <property type="component" value="Unassembled WGS sequence"/>
</dbReference>
<protein>
    <submittedName>
        <fullName evidence="9">Membrane protein DedA with SNARE-associated domain</fullName>
    </submittedName>
</protein>
<keyword evidence="10" id="KW-1185">Reference proteome</keyword>
<keyword evidence="5 7" id="KW-1133">Transmembrane helix</keyword>
<feature type="transmembrane region" description="Helical" evidence="7">
    <location>
        <begin position="58"/>
        <end position="81"/>
    </location>
</feature>
<evidence type="ECO:0000256" key="6">
    <source>
        <dbReference type="ARBA" id="ARBA00023136"/>
    </source>
</evidence>
<sequence length="215" mass="22705">MLEQVEALILSAASHPWVLPVAAALCLLDGVVPVFPSESVLVALASIVRDGEPFPLTALWLAGFAGAFLGDVSAYAIGRGVGVDRFAWMRRPRVQASVALARRNLDAHGALLLFTARFIPGGRVAVNITAGAMRYPLPRFVLLDLVSTALWAAYSIVIARLTAGWLDDAILQIALSVSGAALVGLLLDRVVKAVLRRRLARGGGTLGPVEHAVLD</sequence>
<evidence type="ECO:0000256" key="7">
    <source>
        <dbReference type="SAM" id="Phobius"/>
    </source>
</evidence>
<evidence type="ECO:0000256" key="2">
    <source>
        <dbReference type="ARBA" id="ARBA00010792"/>
    </source>
</evidence>
<dbReference type="InterPro" id="IPR051311">
    <property type="entry name" value="DedA_domain"/>
</dbReference>
<accession>A0A7W7L478</accession>
<dbReference type="Pfam" id="PF09335">
    <property type="entry name" value="VTT_dom"/>
    <property type="match status" value="1"/>
</dbReference>
<keyword evidence="4 7" id="KW-0812">Transmembrane</keyword>
<organism evidence="9 10">
    <name type="scientific">Micrococcus flavus</name>
    <dbReference type="NCBI Taxonomy" id="384602"/>
    <lineage>
        <taxon>Bacteria</taxon>
        <taxon>Bacillati</taxon>
        <taxon>Actinomycetota</taxon>
        <taxon>Actinomycetes</taxon>
        <taxon>Micrococcales</taxon>
        <taxon>Micrococcaceae</taxon>
        <taxon>Micrococcus</taxon>
    </lineage>
</organism>
<dbReference type="RefSeq" id="WP_184231842.1">
    <property type="nucleotide sequence ID" value="NZ_BMLA01000002.1"/>
</dbReference>
<dbReference type="InterPro" id="IPR032816">
    <property type="entry name" value="VTT_dom"/>
</dbReference>
<name>A0A7W7L478_9MICC</name>
<feature type="transmembrane region" description="Helical" evidence="7">
    <location>
        <begin position="140"/>
        <end position="163"/>
    </location>
</feature>
<gene>
    <name evidence="9" type="ORF">BJ976_001698</name>
</gene>
<dbReference type="PANTHER" id="PTHR42709:SF6">
    <property type="entry name" value="UNDECAPRENYL PHOSPHATE TRANSPORTER A"/>
    <property type="match status" value="1"/>
</dbReference>
<comment type="subcellular location">
    <subcellularLocation>
        <location evidence="1">Cell membrane</location>
        <topology evidence="1">Multi-pass membrane protein</topology>
    </subcellularLocation>
</comment>
<evidence type="ECO:0000256" key="4">
    <source>
        <dbReference type="ARBA" id="ARBA00022692"/>
    </source>
</evidence>
<proteinExistence type="inferred from homology"/>
<evidence type="ECO:0000256" key="3">
    <source>
        <dbReference type="ARBA" id="ARBA00022475"/>
    </source>
</evidence>
<feature type="domain" description="VTT" evidence="8">
    <location>
        <begin position="35"/>
        <end position="157"/>
    </location>
</feature>
<keyword evidence="3" id="KW-1003">Cell membrane</keyword>
<reference evidence="9 10" key="1">
    <citation type="submission" date="2020-08" db="EMBL/GenBank/DDBJ databases">
        <title>Sequencing the genomes of 1000 actinobacteria strains.</title>
        <authorList>
            <person name="Klenk H.-P."/>
        </authorList>
    </citation>
    <scope>NUCLEOTIDE SEQUENCE [LARGE SCALE GENOMIC DNA]</scope>
    <source>
        <strain evidence="9 10">DSM 19079</strain>
    </source>
</reference>
<evidence type="ECO:0000256" key="5">
    <source>
        <dbReference type="ARBA" id="ARBA00022989"/>
    </source>
</evidence>
<dbReference type="PANTHER" id="PTHR42709">
    <property type="entry name" value="ALKALINE PHOSPHATASE LIKE PROTEIN"/>
    <property type="match status" value="1"/>
</dbReference>
<evidence type="ECO:0000259" key="8">
    <source>
        <dbReference type="Pfam" id="PF09335"/>
    </source>
</evidence>
<comment type="similarity">
    <text evidence="2">Belongs to the DedA family.</text>
</comment>
<evidence type="ECO:0000313" key="10">
    <source>
        <dbReference type="Proteomes" id="UP000560081"/>
    </source>
</evidence>
<evidence type="ECO:0000313" key="9">
    <source>
        <dbReference type="EMBL" id="MBB4883347.1"/>
    </source>
</evidence>
<evidence type="ECO:0000256" key="1">
    <source>
        <dbReference type="ARBA" id="ARBA00004651"/>
    </source>
</evidence>
<dbReference type="AlphaFoldDB" id="A0A7W7L478"/>
<keyword evidence="6 7" id="KW-0472">Membrane</keyword>
<dbReference type="EMBL" id="JACHMC010000001">
    <property type="protein sequence ID" value="MBB4883347.1"/>
    <property type="molecule type" value="Genomic_DNA"/>
</dbReference>
<comment type="caution">
    <text evidence="9">The sequence shown here is derived from an EMBL/GenBank/DDBJ whole genome shotgun (WGS) entry which is preliminary data.</text>
</comment>